<evidence type="ECO:0000256" key="1">
    <source>
        <dbReference type="SAM" id="MobiDB-lite"/>
    </source>
</evidence>
<accession>A0A9P7YAC7</accession>
<organism evidence="3 4">
    <name type="scientific">Amylocarpus encephaloides</name>
    <dbReference type="NCBI Taxonomy" id="45428"/>
    <lineage>
        <taxon>Eukaryota</taxon>
        <taxon>Fungi</taxon>
        <taxon>Dikarya</taxon>
        <taxon>Ascomycota</taxon>
        <taxon>Pezizomycotina</taxon>
        <taxon>Leotiomycetes</taxon>
        <taxon>Helotiales</taxon>
        <taxon>Helotiales incertae sedis</taxon>
        <taxon>Amylocarpus</taxon>
    </lineage>
</organism>
<keyword evidence="4" id="KW-1185">Reference proteome</keyword>
<dbReference type="AlphaFoldDB" id="A0A9P7YAC7"/>
<keyword evidence="2" id="KW-0812">Transmembrane</keyword>
<dbReference type="EMBL" id="MU251708">
    <property type="protein sequence ID" value="KAG9230034.1"/>
    <property type="molecule type" value="Genomic_DNA"/>
</dbReference>
<dbReference type="OrthoDB" id="2139606at2759"/>
<evidence type="ECO:0000313" key="4">
    <source>
        <dbReference type="Proteomes" id="UP000824998"/>
    </source>
</evidence>
<dbReference type="PANTHER" id="PTHR28147">
    <property type="entry name" value="N-GLYCOSYLATION PROTEIN EOS1"/>
    <property type="match status" value="1"/>
</dbReference>
<sequence>MVLGYVFNPSSPVSPVLFCPVHSSNPPLQSSPVLVSLKTASPVPTPRHLASQSSPIVAIPAPSAASSPSSPTSNATTRRHPPPDSVLHPRVAVLLGVEKHWHFPLLLCRALSTAPAAWWGLRCALTFLGELLLAAEQEVEAGNVGWSVERRFRVTEVFLAVLWCSASAYLSFFFTDCLMSRWLLNYTPQATLVRLLTINALNAYITSWVLYLSGGSEDPRLLLPAWISIASTLTFLYHLTHPRLAILKETSLSISVFSIASFISMVSLLLQLHLTRANDPPVPLFLIAGKCWGVVKLGIQMMRLIEDEL</sequence>
<keyword evidence="2" id="KW-1133">Transmembrane helix</keyword>
<dbReference type="InterPro" id="IPR021100">
    <property type="entry name" value="N-glycosylation_EOS1"/>
</dbReference>
<feature type="transmembrane region" description="Helical" evidence="2">
    <location>
        <begin position="191"/>
        <end position="211"/>
    </location>
</feature>
<feature type="compositionally biased region" description="Low complexity" evidence="1">
    <location>
        <begin position="61"/>
        <end position="73"/>
    </location>
</feature>
<dbReference type="GO" id="GO:0034599">
    <property type="term" value="P:cellular response to oxidative stress"/>
    <property type="evidence" value="ECO:0007669"/>
    <property type="project" value="InterPro"/>
</dbReference>
<dbReference type="Pfam" id="PF12326">
    <property type="entry name" value="EOS1"/>
    <property type="match status" value="1"/>
</dbReference>
<proteinExistence type="predicted"/>
<reference evidence="3" key="1">
    <citation type="journal article" date="2021" name="IMA Fungus">
        <title>Genomic characterization of three marine fungi, including Emericellopsis atlantica sp. nov. with signatures of a generalist lifestyle and marine biomass degradation.</title>
        <authorList>
            <person name="Hagestad O.C."/>
            <person name="Hou L."/>
            <person name="Andersen J.H."/>
            <person name="Hansen E.H."/>
            <person name="Altermark B."/>
            <person name="Li C."/>
            <person name="Kuhnert E."/>
            <person name="Cox R.J."/>
            <person name="Crous P.W."/>
            <person name="Spatafora J.W."/>
            <person name="Lail K."/>
            <person name="Amirebrahimi M."/>
            <person name="Lipzen A."/>
            <person name="Pangilinan J."/>
            <person name="Andreopoulos W."/>
            <person name="Hayes R.D."/>
            <person name="Ng V."/>
            <person name="Grigoriev I.V."/>
            <person name="Jackson S.A."/>
            <person name="Sutton T.D.S."/>
            <person name="Dobson A.D.W."/>
            <person name="Rama T."/>
        </authorList>
    </citation>
    <scope>NUCLEOTIDE SEQUENCE</scope>
    <source>
        <strain evidence="3">TRa018bII</strain>
    </source>
</reference>
<feature type="transmembrane region" description="Helical" evidence="2">
    <location>
        <begin position="223"/>
        <end position="240"/>
    </location>
</feature>
<comment type="caution">
    <text evidence="3">The sequence shown here is derived from an EMBL/GenBank/DDBJ whole genome shotgun (WGS) entry which is preliminary data.</text>
</comment>
<keyword evidence="2" id="KW-0472">Membrane</keyword>
<evidence type="ECO:0000256" key="2">
    <source>
        <dbReference type="SAM" id="Phobius"/>
    </source>
</evidence>
<feature type="region of interest" description="Disordered" evidence="1">
    <location>
        <begin position="61"/>
        <end position="84"/>
    </location>
</feature>
<feature type="transmembrane region" description="Helical" evidence="2">
    <location>
        <begin position="252"/>
        <end position="270"/>
    </location>
</feature>
<dbReference type="GO" id="GO:0005789">
    <property type="term" value="C:endoplasmic reticulum membrane"/>
    <property type="evidence" value="ECO:0007669"/>
    <property type="project" value="InterPro"/>
</dbReference>
<name>A0A9P7YAC7_9HELO</name>
<protein>
    <submittedName>
        <fullName evidence="3">N-glycosylation protein-domain-containing protein</fullName>
    </submittedName>
</protein>
<dbReference type="Proteomes" id="UP000824998">
    <property type="component" value="Unassembled WGS sequence"/>
</dbReference>
<feature type="transmembrane region" description="Helical" evidence="2">
    <location>
        <begin position="157"/>
        <end position="179"/>
    </location>
</feature>
<dbReference type="PANTHER" id="PTHR28147:SF1">
    <property type="entry name" value="N-GLYCOSYLATION PROTEIN EOS1"/>
    <property type="match status" value="1"/>
</dbReference>
<dbReference type="GO" id="GO:0006487">
    <property type="term" value="P:protein N-linked glycosylation"/>
    <property type="evidence" value="ECO:0007669"/>
    <property type="project" value="TreeGrafter"/>
</dbReference>
<gene>
    <name evidence="3" type="ORF">BJ875DRAFT_521307</name>
</gene>
<evidence type="ECO:0000313" key="3">
    <source>
        <dbReference type="EMBL" id="KAG9230034.1"/>
    </source>
</evidence>